<dbReference type="EMBL" id="JACIJF010000001">
    <property type="protein sequence ID" value="MBB5709446.1"/>
    <property type="molecule type" value="Genomic_DNA"/>
</dbReference>
<evidence type="ECO:0000256" key="1">
    <source>
        <dbReference type="SAM" id="MobiDB-lite"/>
    </source>
</evidence>
<feature type="region of interest" description="Disordered" evidence="1">
    <location>
        <begin position="192"/>
        <end position="224"/>
    </location>
</feature>
<proteinExistence type="predicted"/>
<gene>
    <name evidence="2" type="ORF">FHT02_000652</name>
</gene>
<evidence type="ECO:0000313" key="3">
    <source>
        <dbReference type="Proteomes" id="UP000527143"/>
    </source>
</evidence>
<comment type="caution">
    <text evidence="2">The sequence shown here is derived from an EMBL/GenBank/DDBJ whole genome shotgun (WGS) entry which is preliminary data.</text>
</comment>
<name>A0A840YK63_9SPHN</name>
<keyword evidence="3" id="KW-1185">Reference proteome</keyword>
<protein>
    <submittedName>
        <fullName evidence="2">Uncharacterized protein</fullName>
    </submittedName>
</protein>
<sequence>MRYGTNTEILNALEAAGITTAILGSLEFKSETVNVWTGAHPLTISGSADTSLDGKTFDPLVHGVVLNIGDNAYSMSGSEALKIALAIPSAPSEAIAAASVYPEEYQGRNATLWRALMIAPPGVGTPPTWVFRRIRSGAMDTVEISNDGQAHTFTLSIEGHASLISNATNSTYMDQKRFDAADTSQDYVAACANGDPAPSKSKSSGLARAGEIIQQNQSQDFRFN</sequence>
<reference evidence="2 3" key="1">
    <citation type="submission" date="2020-08" db="EMBL/GenBank/DDBJ databases">
        <title>Genomic Encyclopedia of Type Strains, Phase IV (KMG-IV): sequencing the most valuable type-strain genomes for metagenomic binning, comparative biology and taxonomic classification.</title>
        <authorList>
            <person name="Goeker M."/>
        </authorList>
    </citation>
    <scope>NUCLEOTIDE SEQUENCE [LARGE SCALE GENOMIC DNA]</scope>
    <source>
        <strain evidence="2 3">DSM 26736</strain>
    </source>
</reference>
<evidence type="ECO:0000313" key="2">
    <source>
        <dbReference type="EMBL" id="MBB5709446.1"/>
    </source>
</evidence>
<dbReference type="RefSeq" id="WP_184084138.1">
    <property type="nucleotide sequence ID" value="NZ_JACIJF010000001.1"/>
</dbReference>
<feature type="compositionally biased region" description="Polar residues" evidence="1">
    <location>
        <begin position="213"/>
        <end position="224"/>
    </location>
</feature>
<accession>A0A840YK63</accession>
<dbReference type="Proteomes" id="UP000527143">
    <property type="component" value="Unassembled WGS sequence"/>
</dbReference>
<organism evidence="2 3">
    <name type="scientific">Sphingomonas xinjiangensis</name>
    <dbReference type="NCBI Taxonomy" id="643568"/>
    <lineage>
        <taxon>Bacteria</taxon>
        <taxon>Pseudomonadati</taxon>
        <taxon>Pseudomonadota</taxon>
        <taxon>Alphaproteobacteria</taxon>
        <taxon>Sphingomonadales</taxon>
        <taxon>Sphingomonadaceae</taxon>
        <taxon>Sphingomonas</taxon>
    </lineage>
</organism>
<dbReference type="AlphaFoldDB" id="A0A840YK63"/>